<evidence type="ECO:0000313" key="23">
    <source>
        <dbReference type="EMBL" id="SHI24465.1"/>
    </source>
</evidence>
<evidence type="ECO:0000259" key="22">
    <source>
        <dbReference type="PROSITE" id="PS51671"/>
    </source>
</evidence>
<protein>
    <recommendedName>
        <fullName evidence="7">Bifunctional chorismate mutase/prephenate dehydratase</fullName>
        <ecNumber evidence="6">4.2.1.51</ecNumber>
    </recommendedName>
    <alternativeName>
        <fullName evidence="17">Chorismate mutase-prephenate dehydratase</fullName>
    </alternativeName>
    <alternativeName>
        <fullName evidence="8">Prephenate dehydratase</fullName>
    </alternativeName>
    <alternativeName>
        <fullName evidence="16">p-protein</fullName>
    </alternativeName>
</protein>
<evidence type="ECO:0000256" key="14">
    <source>
        <dbReference type="ARBA" id="ARBA00023239"/>
    </source>
</evidence>
<dbReference type="GO" id="GO:0004664">
    <property type="term" value="F:prephenate dehydratase activity"/>
    <property type="evidence" value="ECO:0007669"/>
    <property type="project" value="UniProtKB-EC"/>
</dbReference>
<dbReference type="PANTHER" id="PTHR21022">
    <property type="entry name" value="PREPHENATE DEHYDRATASE P PROTEIN"/>
    <property type="match status" value="1"/>
</dbReference>
<keyword evidence="9" id="KW-0963">Cytoplasm</keyword>
<accession>A0A1M5ZJF4</accession>
<dbReference type="UniPathway" id="UPA00121">
    <property type="reaction ID" value="UER00345"/>
</dbReference>
<evidence type="ECO:0000256" key="12">
    <source>
        <dbReference type="ARBA" id="ARBA00023222"/>
    </source>
</evidence>
<evidence type="ECO:0000256" key="13">
    <source>
        <dbReference type="ARBA" id="ARBA00023235"/>
    </source>
</evidence>
<dbReference type="GO" id="GO:0005737">
    <property type="term" value="C:cytoplasm"/>
    <property type="evidence" value="ECO:0007669"/>
    <property type="project" value="UniProtKB-SubCell"/>
</dbReference>
<evidence type="ECO:0000256" key="8">
    <source>
        <dbReference type="ARBA" id="ARBA00021872"/>
    </source>
</evidence>
<keyword evidence="13" id="KW-0413">Isomerase</keyword>
<dbReference type="RefSeq" id="WP_073020703.1">
    <property type="nucleotide sequence ID" value="NZ_FQXU01000009.1"/>
</dbReference>
<comment type="catalytic activity">
    <reaction evidence="18">
        <text>prephenate + H(+) = 3-phenylpyruvate + CO2 + H2O</text>
        <dbReference type="Rhea" id="RHEA:21648"/>
        <dbReference type="ChEBI" id="CHEBI:15377"/>
        <dbReference type="ChEBI" id="CHEBI:15378"/>
        <dbReference type="ChEBI" id="CHEBI:16526"/>
        <dbReference type="ChEBI" id="CHEBI:18005"/>
        <dbReference type="ChEBI" id="CHEBI:29934"/>
        <dbReference type="EC" id="4.2.1.51"/>
    </reaction>
</comment>
<comment type="catalytic activity">
    <reaction evidence="1">
        <text>chorismate = prephenate</text>
        <dbReference type="Rhea" id="RHEA:13897"/>
        <dbReference type="ChEBI" id="CHEBI:29748"/>
        <dbReference type="ChEBI" id="CHEBI:29934"/>
        <dbReference type="EC" id="5.4.99.5"/>
    </reaction>
</comment>
<evidence type="ECO:0000256" key="7">
    <source>
        <dbReference type="ARBA" id="ARBA00014401"/>
    </source>
</evidence>
<dbReference type="PIRSF" id="PIRSF001500">
    <property type="entry name" value="Chor_mut_pdt_Ppr"/>
    <property type="match status" value="1"/>
</dbReference>
<evidence type="ECO:0000256" key="15">
    <source>
        <dbReference type="ARBA" id="ARBA00023268"/>
    </source>
</evidence>
<dbReference type="InterPro" id="IPR008242">
    <property type="entry name" value="Chor_mutase/pphenate_deHydtase"/>
</dbReference>
<dbReference type="InterPro" id="IPR002701">
    <property type="entry name" value="CM_II_prokaryot"/>
</dbReference>
<reference evidence="23 24" key="1">
    <citation type="submission" date="2016-11" db="EMBL/GenBank/DDBJ databases">
        <authorList>
            <person name="Jaros S."/>
            <person name="Januszkiewicz K."/>
            <person name="Wedrychowicz H."/>
        </authorList>
    </citation>
    <scope>NUCLEOTIDE SEQUENCE [LARGE SCALE GENOMIC DNA]</scope>
    <source>
        <strain evidence="23 24">DSM 6191</strain>
    </source>
</reference>
<dbReference type="PROSITE" id="PS51671">
    <property type="entry name" value="ACT"/>
    <property type="match status" value="1"/>
</dbReference>
<dbReference type="InterPro" id="IPR045865">
    <property type="entry name" value="ACT-like_dom_sf"/>
</dbReference>
<dbReference type="Gene3D" id="3.40.190.10">
    <property type="entry name" value="Periplasmic binding protein-like II"/>
    <property type="match status" value="2"/>
</dbReference>
<dbReference type="InterPro" id="IPR002912">
    <property type="entry name" value="ACT_dom"/>
</dbReference>
<evidence type="ECO:0000256" key="17">
    <source>
        <dbReference type="ARBA" id="ARBA00031520"/>
    </source>
</evidence>
<evidence type="ECO:0000256" key="16">
    <source>
        <dbReference type="ARBA" id="ARBA00031175"/>
    </source>
</evidence>
<dbReference type="CDD" id="cd04905">
    <property type="entry name" value="ACT_CM-PDT"/>
    <property type="match status" value="1"/>
</dbReference>
<dbReference type="Pfam" id="PF00800">
    <property type="entry name" value="PDT"/>
    <property type="match status" value="1"/>
</dbReference>
<dbReference type="GO" id="GO:0009094">
    <property type="term" value="P:L-phenylalanine biosynthetic process"/>
    <property type="evidence" value="ECO:0007669"/>
    <property type="project" value="UniProtKB-UniPathway"/>
</dbReference>
<dbReference type="SMART" id="SM00830">
    <property type="entry name" value="CM_2"/>
    <property type="match status" value="1"/>
</dbReference>
<dbReference type="UniPathway" id="UPA00120">
    <property type="reaction ID" value="UER00203"/>
</dbReference>
<organism evidence="23 24">
    <name type="scientific">Clostridium intestinale DSM 6191</name>
    <dbReference type="NCBI Taxonomy" id="1121320"/>
    <lineage>
        <taxon>Bacteria</taxon>
        <taxon>Bacillati</taxon>
        <taxon>Bacillota</taxon>
        <taxon>Clostridia</taxon>
        <taxon>Eubacteriales</taxon>
        <taxon>Clostridiaceae</taxon>
        <taxon>Clostridium</taxon>
    </lineage>
</organism>
<dbReference type="InterPro" id="IPR001086">
    <property type="entry name" value="Preph_deHydtase"/>
</dbReference>
<evidence type="ECO:0000256" key="9">
    <source>
        <dbReference type="ARBA" id="ARBA00022490"/>
    </source>
</evidence>
<evidence type="ECO:0000256" key="6">
    <source>
        <dbReference type="ARBA" id="ARBA00013147"/>
    </source>
</evidence>
<evidence type="ECO:0000256" key="2">
    <source>
        <dbReference type="ARBA" id="ARBA00002364"/>
    </source>
</evidence>
<dbReference type="PANTHER" id="PTHR21022:SF19">
    <property type="entry name" value="PREPHENATE DEHYDRATASE-RELATED"/>
    <property type="match status" value="1"/>
</dbReference>
<dbReference type="Pfam" id="PF01817">
    <property type="entry name" value="CM_2"/>
    <property type="match status" value="1"/>
</dbReference>
<dbReference type="PROSITE" id="PS51171">
    <property type="entry name" value="PREPHENATE_DEHYDR_3"/>
    <property type="match status" value="1"/>
</dbReference>
<keyword evidence="11" id="KW-0057">Aromatic amino acid biosynthesis</keyword>
<keyword evidence="10" id="KW-0028">Amino-acid biosynthesis</keyword>
<evidence type="ECO:0000259" key="20">
    <source>
        <dbReference type="PROSITE" id="PS51168"/>
    </source>
</evidence>
<comment type="subcellular location">
    <subcellularLocation>
        <location evidence="3">Cytoplasm</location>
    </subcellularLocation>
</comment>
<evidence type="ECO:0000256" key="10">
    <source>
        <dbReference type="ARBA" id="ARBA00022605"/>
    </source>
</evidence>
<comment type="pathway">
    <text evidence="5">Metabolic intermediate biosynthesis; prephenate biosynthesis; prephenate from chorismate: step 1/1.</text>
</comment>
<dbReference type="SUPFAM" id="SSF55021">
    <property type="entry name" value="ACT-like"/>
    <property type="match status" value="1"/>
</dbReference>
<dbReference type="AlphaFoldDB" id="A0A1M5ZJF4"/>
<proteinExistence type="predicted"/>
<dbReference type="Proteomes" id="UP000184241">
    <property type="component" value="Unassembled WGS sequence"/>
</dbReference>
<feature type="domain" description="ACT" evidence="22">
    <location>
        <begin position="298"/>
        <end position="375"/>
    </location>
</feature>
<dbReference type="EC" id="4.2.1.51" evidence="6"/>
<dbReference type="Gene3D" id="1.20.59.10">
    <property type="entry name" value="Chorismate mutase"/>
    <property type="match status" value="1"/>
</dbReference>
<keyword evidence="12" id="KW-0584">Phenylalanine biosynthesis</keyword>
<keyword evidence="15" id="KW-0511">Multifunctional enzyme</keyword>
<keyword evidence="14" id="KW-0456">Lyase</keyword>
<evidence type="ECO:0000256" key="18">
    <source>
        <dbReference type="ARBA" id="ARBA00047848"/>
    </source>
</evidence>
<evidence type="ECO:0000256" key="1">
    <source>
        <dbReference type="ARBA" id="ARBA00000824"/>
    </source>
</evidence>
<comment type="function">
    <text evidence="2">Catalyzes the Claisen rearrangement of chorismate to prephenate and the decarboxylation/dehydration of prephenate to phenylpyruvate.</text>
</comment>
<gene>
    <name evidence="23" type="ORF">SAMN02745941_03025</name>
</gene>
<evidence type="ECO:0000256" key="3">
    <source>
        <dbReference type="ARBA" id="ARBA00004496"/>
    </source>
</evidence>
<dbReference type="InterPro" id="IPR011279">
    <property type="entry name" value="Chorismate_mutase_GmP"/>
</dbReference>
<evidence type="ECO:0000256" key="19">
    <source>
        <dbReference type="PIRSR" id="PIRSR001500-2"/>
    </source>
</evidence>
<dbReference type="SUPFAM" id="SSF53850">
    <property type="entry name" value="Periplasmic binding protein-like II"/>
    <property type="match status" value="1"/>
</dbReference>
<comment type="pathway">
    <text evidence="4">Amino-acid biosynthesis; L-phenylalanine biosynthesis; phenylpyruvate from prephenate: step 1/1.</text>
</comment>
<dbReference type="GO" id="GO:0004106">
    <property type="term" value="F:chorismate mutase activity"/>
    <property type="evidence" value="ECO:0007669"/>
    <property type="project" value="UniProtKB-EC"/>
</dbReference>
<dbReference type="NCBIfam" id="TIGR01805">
    <property type="entry name" value="CM_mono_grmpos"/>
    <property type="match status" value="1"/>
</dbReference>
<dbReference type="Pfam" id="PF01842">
    <property type="entry name" value="ACT"/>
    <property type="match status" value="1"/>
</dbReference>
<feature type="domain" description="Prephenate dehydratase" evidence="21">
    <location>
        <begin position="111"/>
        <end position="288"/>
    </location>
</feature>
<sequence length="378" mass="44054">MDGLDGWRSKIDEIDYEIIKLFQERMALVANIAKYKEENNLPIFQEDREKKVIEKNLKYVTNEDMKEYAEEFIHDLMNVSKKYQCKKVFSEKNINLDVKECRDKKDIDTFKIGYGGVEGAFSEDALIKYFGDKVKKVNYEQFEWVFEALKEDKIDYGVLPIENSSAGVVNDVYDLLRKYGFYIIGEEYISISQHLLGLKGTEISDIKEVYSHPQGLQQSSSFLKTHEDWRKIPYHNTALAAKLVSEGNDTTKVAIASERAAKIYNLEILQRNINNEESNKTRFIVIGKELENSEDKISIIFKLENKVGTLFNVLKFVNDYGLNMLKIESRPVGNEPWEYYFYLDFQGNLQDDKVKDVLTLIEKNSSYFRLLGAYKSKY</sequence>
<feature type="site" description="Essential for prephenate dehydratase activity" evidence="19">
    <location>
        <position position="281"/>
    </location>
</feature>
<name>A0A1M5ZJF4_9CLOT</name>
<dbReference type="InterPro" id="IPR036979">
    <property type="entry name" value="CM_dom_sf"/>
</dbReference>
<dbReference type="PROSITE" id="PS51168">
    <property type="entry name" value="CHORISMATE_MUT_2"/>
    <property type="match status" value="1"/>
</dbReference>
<dbReference type="InterPro" id="IPR018528">
    <property type="entry name" value="Preph_deHydtase_CS"/>
</dbReference>
<dbReference type="InterPro" id="IPR036263">
    <property type="entry name" value="Chorismate_II_sf"/>
</dbReference>
<evidence type="ECO:0000313" key="24">
    <source>
        <dbReference type="Proteomes" id="UP000184241"/>
    </source>
</evidence>
<evidence type="ECO:0000259" key="21">
    <source>
        <dbReference type="PROSITE" id="PS51171"/>
    </source>
</evidence>
<dbReference type="PROSITE" id="PS00857">
    <property type="entry name" value="PREPHENATE_DEHYDR_1"/>
    <property type="match status" value="1"/>
</dbReference>
<evidence type="ECO:0000256" key="11">
    <source>
        <dbReference type="ARBA" id="ARBA00023141"/>
    </source>
</evidence>
<dbReference type="SUPFAM" id="SSF48600">
    <property type="entry name" value="Chorismate mutase II"/>
    <property type="match status" value="1"/>
</dbReference>
<dbReference type="EMBL" id="FQXU01000009">
    <property type="protein sequence ID" value="SHI24465.1"/>
    <property type="molecule type" value="Genomic_DNA"/>
</dbReference>
<dbReference type="CDD" id="cd13631">
    <property type="entry name" value="PBP2_Ct-PDT_like"/>
    <property type="match status" value="1"/>
</dbReference>
<feature type="domain" description="Chorismate mutase" evidence="20">
    <location>
        <begin position="1"/>
        <end position="88"/>
    </location>
</feature>
<dbReference type="GO" id="GO:0046417">
    <property type="term" value="P:chorismate metabolic process"/>
    <property type="evidence" value="ECO:0007669"/>
    <property type="project" value="InterPro"/>
</dbReference>
<dbReference type="Gene3D" id="3.30.70.260">
    <property type="match status" value="1"/>
</dbReference>
<evidence type="ECO:0000256" key="4">
    <source>
        <dbReference type="ARBA" id="ARBA00004741"/>
    </source>
</evidence>
<evidence type="ECO:0000256" key="5">
    <source>
        <dbReference type="ARBA" id="ARBA00004817"/>
    </source>
</evidence>